<organism evidence="5 6">
    <name type="scientific">Hamadaea flava</name>
    <dbReference type="NCBI Taxonomy" id="1742688"/>
    <lineage>
        <taxon>Bacteria</taxon>
        <taxon>Bacillati</taxon>
        <taxon>Actinomycetota</taxon>
        <taxon>Actinomycetes</taxon>
        <taxon>Micromonosporales</taxon>
        <taxon>Micromonosporaceae</taxon>
        <taxon>Hamadaea</taxon>
    </lineage>
</organism>
<sequence>MNTSEPGGIEAILASAVSEVLVMSTGSAPIGQYRAVDRENLARGVRYRVLFPDSMRLTTKLSRMALAGAAVRTNVEIPVEAIVIDGTTALLPNHPTGVAAFRLPGVVTATLELFGWIWSSAVPLTPVEEAGDDGPLTWRERDLMTLLYTGHTDESAAMKLGISVRTVRRMVADIMNRLGARSRFQAGAKAAGQGWLMARAS</sequence>
<dbReference type="RefSeq" id="WP_253753576.1">
    <property type="nucleotide sequence ID" value="NZ_JAMZDZ010000001.1"/>
</dbReference>
<keyword evidence="3" id="KW-0804">Transcription</keyword>
<dbReference type="EMBL" id="JBHSAY010000009">
    <property type="protein sequence ID" value="MFC4132256.1"/>
    <property type="molecule type" value="Genomic_DNA"/>
</dbReference>
<dbReference type="InterPro" id="IPR000792">
    <property type="entry name" value="Tscrpt_reg_LuxR_C"/>
</dbReference>
<protein>
    <submittedName>
        <fullName evidence="5">Helix-turn-helix transcriptional regulator</fullName>
    </submittedName>
</protein>
<evidence type="ECO:0000256" key="3">
    <source>
        <dbReference type="ARBA" id="ARBA00023163"/>
    </source>
</evidence>
<accession>A0ABV8LMK1</accession>
<dbReference type="Gene3D" id="1.10.10.10">
    <property type="entry name" value="Winged helix-like DNA-binding domain superfamily/Winged helix DNA-binding domain"/>
    <property type="match status" value="1"/>
</dbReference>
<dbReference type="PRINTS" id="PR00038">
    <property type="entry name" value="HTHLUXR"/>
</dbReference>
<dbReference type="PANTHER" id="PTHR44688">
    <property type="entry name" value="DNA-BINDING TRANSCRIPTIONAL ACTIVATOR DEVR_DOSR"/>
    <property type="match status" value="1"/>
</dbReference>
<dbReference type="PROSITE" id="PS50043">
    <property type="entry name" value="HTH_LUXR_2"/>
    <property type="match status" value="1"/>
</dbReference>
<reference evidence="6" key="1">
    <citation type="journal article" date="2019" name="Int. J. Syst. Evol. Microbiol.">
        <title>The Global Catalogue of Microorganisms (GCM) 10K type strain sequencing project: providing services to taxonomists for standard genome sequencing and annotation.</title>
        <authorList>
            <consortium name="The Broad Institute Genomics Platform"/>
            <consortium name="The Broad Institute Genome Sequencing Center for Infectious Disease"/>
            <person name="Wu L."/>
            <person name="Ma J."/>
        </authorList>
    </citation>
    <scope>NUCLEOTIDE SEQUENCE [LARGE SCALE GENOMIC DNA]</scope>
    <source>
        <strain evidence="6">CGMCC 4.7289</strain>
    </source>
</reference>
<evidence type="ECO:0000256" key="2">
    <source>
        <dbReference type="ARBA" id="ARBA00023125"/>
    </source>
</evidence>
<dbReference type="SUPFAM" id="SSF46894">
    <property type="entry name" value="C-terminal effector domain of the bipartite response regulators"/>
    <property type="match status" value="1"/>
</dbReference>
<evidence type="ECO:0000259" key="4">
    <source>
        <dbReference type="PROSITE" id="PS50043"/>
    </source>
</evidence>
<name>A0ABV8LMK1_9ACTN</name>
<evidence type="ECO:0000256" key="1">
    <source>
        <dbReference type="ARBA" id="ARBA00023015"/>
    </source>
</evidence>
<comment type="caution">
    <text evidence="5">The sequence shown here is derived from an EMBL/GenBank/DDBJ whole genome shotgun (WGS) entry which is preliminary data.</text>
</comment>
<gene>
    <name evidence="5" type="ORF">ACFOZ4_16750</name>
</gene>
<keyword evidence="6" id="KW-1185">Reference proteome</keyword>
<dbReference type="PANTHER" id="PTHR44688:SF16">
    <property type="entry name" value="DNA-BINDING TRANSCRIPTIONAL ACTIVATOR DEVR_DOSR"/>
    <property type="match status" value="1"/>
</dbReference>
<dbReference type="SMART" id="SM00421">
    <property type="entry name" value="HTH_LUXR"/>
    <property type="match status" value="1"/>
</dbReference>
<dbReference type="InterPro" id="IPR036388">
    <property type="entry name" value="WH-like_DNA-bd_sf"/>
</dbReference>
<dbReference type="InterPro" id="IPR016032">
    <property type="entry name" value="Sig_transdc_resp-reg_C-effctor"/>
</dbReference>
<dbReference type="CDD" id="cd06170">
    <property type="entry name" value="LuxR_C_like"/>
    <property type="match status" value="1"/>
</dbReference>
<keyword evidence="1" id="KW-0805">Transcription regulation</keyword>
<proteinExistence type="predicted"/>
<dbReference type="Proteomes" id="UP001595816">
    <property type="component" value="Unassembled WGS sequence"/>
</dbReference>
<keyword evidence="2" id="KW-0238">DNA-binding</keyword>
<feature type="domain" description="HTH luxR-type" evidence="4">
    <location>
        <begin position="129"/>
        <end position="194"/>
    </location>
</feature>
<evidence type="ECO:0000313" key="6">
    <source>
        <dbReference type="Proteomes" id="UP001595816"/>
    </source>
</evidence>
<dbReference type="Pfam" id="PF00196">
    <property type="entry name" value="GerE"/>
    <property type="match status" value="1"/>
</dbReference>
<evidence type="ECO:0000313" key="5">
    <source>
        <dbReference type="EMBL" id="MFC4132256.1"/>
    </source>
</evidence>